<dbReference type="GO" id="GO:0006412">
    <property type="term" value="P:translation"/>
    <property type="evidence" value="ECO:0007669"/>
    <property type="project" value="UniProtKB-UniRule"/>
</dbReference>
<dbReference type="NCBIfam" id="TIGR03953">
    <property type="entry name" value="rplD_bact"/>
    <property type="match status" value="1"/>
</dbReference>
<evidence type="ECO:0000313" key="7">
    <source>
        <dbReference type="Proteomes" id="UP001431776"/>
    </source>
</evidence>
<dbReference type="InterPro" id="IPR013005">
    <property type="entry name" value="Ribosomal_uL4-like"/>
</dbReference>
<organism evidence="6 7">
    <name type="scientific">Anaerobaca lacustris</name>
    <dbReference type="NCBI Taxonomy" id="3044600"/>
    <lineage>
        <taxon>Bacteria</taxon>
        <taxon>Pseudomonadati</taxon>
        <taxon>Planctomycetota</taxon>
        <taxon>Phycisphaerae</taxon>
        <taxon>Sedimentisphaerales</taxon>
        <taxon>Anaerobacaceae</taxon>
        <taxon>Anaerobaca</taxon>
    </lineage>
</organism>
<dbReference type="GO" id="GO:1990904">
    <property type="term" value="C:ribonucleoprotein complex"/>
    <property type="evidence" value="ECO:0007669"/>
    <property type="project" value="UniProtKB-KW"/>
</dbReference>
<dbReference type="Proteomes" id="UP001431776">
    <property type="component" value="Unassembled WGS sequence"/>
</dbReference>
<accession>A0AAW6TU27</accession>
<comment type="function">
    <text evidence="5">One of the primary rRNA binding proteins, this protein initially binds near the 5'-end of the 23S rRNA. It is important during the early stages of 50S assembly. It makes multiple contacts with different domains of the 23S rRNA in the assembled 50S subunit and ribosome.</text>
</comment>
<keyword evidence="5" id="KW-0694">RNA-binding</keyword>
<dbReference type="InterPro" id="IPR002136">
    <property type="entry name" value="Ribosomal_uL4"/>
</dbReference>
<evidence type="ECO:0000256" key="3">
    <source>
        <dbReference type="ARBA" id="ARBA00023274"/>
    </source>
</evidence>
<proteinExistence type="inferred from homology"/>
<dbReference type="Pfam" id="PF00573">
    <property type="entry name" value="Ribosomal_L4"/>
    <property type="match status" value="1"/>
</dbReference>
<dbReference type="Gene3D" id="3.40.1370.10">
    <property type="match status" value="1"/>
</dbReference>
<protein>
    <recommendedName>
        <fullName evidence="4 5">Large ribosomal subunit protein uL4</fullName>
    </recommendedName>
</protein>
<dbReference type="GO" id="GO:0003735">
    <property type="term" value="F:structural constituent of ribosome"/>
    <property type="evidence" value="ECO:0007669"/>
    <property type="project" value="InterPro"/>
</dbReference>
<name>A0AAW6TU27_9BACT</name>
<evidence type="ECO:0000256" key="1">
    <source>
        <dbReference type="ARBA" id="ARBA00010528"/>
    </source>
</evidence>
<keyword evidence="3 5" id="KW-0687">Ribonucleoprotein</keyword>
<dbReference type="InterPro" id="IPR023574">
    <property type="entry name" value="Ribosomal_uL4_dom_sf"/>
</dbReference>
<keyword evidence="2 5" id="KW-0689">Ribosomal protein</keyword>
<reference evidence="6" key="1">
    <citation type="submission" date="2023-05" db="EMBL/GenBank/DDBJ databases">
        <title>Anaerotaeda fermentans gen. nov., sp. nov., a novel anaerobic planctomycete of the new family within the order Sedimentisphaerales isolated from Taman Peninsula, Russia.</title>
        <authorList>
            <person name="Khomyakova M.A."/>
            <person name="Merkel A.Y."/>
            <person name="Slobodkin A.I."/>
        </authorList>
    </citation>
    <scope>NUCLEOTIDE SEQUENCE</scope>
    <source>
        <strain evidence="6">M17dextr</strain>
    </source>
</reference>
<sequence>MIELSVYNRSGQEVEKLSVDEKVLGGAVRYALLKQAVVMYHANRRVGTVKTKGRSEVAGSDKKLFRQKGTGNARVGNRRTGKRVGGGMTFAKVPRDFRQAMPRKQRRLARDSAVLAKLRKNHVVVVDGLGFDKPRTKEFASVLKSLKIDRSCLVAVKEYDQNLYKSVRNVQKVDVLPVADLNAGDICTHQRMLFTKDALMAFLNRDAAGES</sequence>
<keyword evidence="7" id="KW-1185">Reference proteome</keyword>
<evidence type="ECO:0000256" key="5">
    <source>
        <dbReference type="HAMAP-Rule" id="MF_01328"/>
    </source>
</evidence>
<comment type="subunit">
    <text evidence="5">Part of the 50S ribosomal subunit.</text>
</comment>
<comment type="function">
    <text evidence="5">Forms part of the polypeptide exit tunnel.</text>
</comment>
<dbReference type="EMBL" id="JASCXX010000009">
    <property type="protein sequence ID" value="MDI6449182.1"/>
    <property type="molecule type" value="Genomic_DNA"/>
</dbReference>
<dbReference type="PANTHER" id="PTHR10746">
    <property type="entry name" value="50S RIBOSOMAL PROTEIN L4"/>
    <property type="match status" value="1"/>
</dbReference>
<evidence type="ECO:0000256" key="2">
    <source>
        <dbReference type="ARBA" id="ARBA00022980"/>
    </source>
</evidence>
<evidence type="ECO:0000256" key="4">
    <source>
        <dbReference type="ARBA" id="ARBA00035244"/>
    </source>
</evidence>
<comment type="caution">
    <text evidence="6">The sequence shown here is derived from an EMBL/GenBank/DDBJ whole genome shotgun (WGS) entry which is preliminary data.</text>
</comment>
<comment type="similarity">
    <text evidence="1 5">Belongs to the universal ribosomal protein uL4 family.</text>
</comment>
<dbReference type="HAMAP" id="MF_01328_B">
    <property type="entry name" value="Ribosomal_uL4_B"/>
    <property type="match status" value="1"/>
</dbReference>
<dbReference type="AlphaFoldDB" id="A0AAW6TU27"/>
<dbReference type="SUPFAM" id="SSF52166">
    <property type="entry name" value="Ribosomal protein L4"/>
    <property type="match status" value="1"/>
</dbReference>
<dbReference type="PANTHER" id="PTHR10746:SF6">
    <property type="entry name" value="LARGE RIBOSOMAL SUBUNIT PROTEIN UL4M"/>
    <property type="match status" value="1"/>
</dbReference>
<dbReference type="GO" id="GO:0019843">
    <property type="term" value="F:rRNA binding"/>
    <property type="evidence" value="ECO:0007669"/>
    <property type="project" value="UniProtKB-UniRule"/>
</dbReference>
<gene>
    <name evidence="5 6" type="primary">rplD</name>
    <name evidence="6" type="ORF">QJ522_09010</name>
</gene>
<dbReference type="GO" id="GO:0005840">
    <property type="term" value="C:ribosome"/>
    <property type="evidence" value="ECO:0007669"/>
    <property type="project" value="UniProtKB-KW"/>
</dbReference>
<keyword evidence="5" id="KW-0699">rRNA-binding</keyword>
<dbReference type="RefSeq" id="WP_349244590.1">
    <property type="nucleotide sequence ID" value="NZ_JASCXX010000009.1"/>
</dbReference>
<evidence type="ECO:0000313" key="6">
    <source>
        <dbReference type="EMBL" id="MDI6449182.1"/>
    </source>
</evidence>